<evidence type="ECO:0000256" key="3">
    <source>
        <dbReference type="ARBA" id="ARBA00022448"/>
    </source>
</evidence>
<dbReference type="PANTHER" id="PTHR11562:SF17">
    <property type="entry name" value="RE54080P-RELATED"/>
    <property type="match status" value="1"/>
</dbReference>
<keyword evidence="6 10" id="KW-1133">Transmembrane helix</keyword>
<dbReference type="InterPro" id="IPR050681">
    <property type="entry name" value="CDF/SLC30A"/>
</dbReference>
<reference evidence="14" key="1">
    <citation type="journal article" date="2012" name="Sci. Rep.">
        <title>Genomes of surface isolates of Alteromonas macleodii: the life of a widespread marine opportunistic copiotroph.</title>
        <authorList>
            <person name="Lopez-Perez M."/>
            <person name="Gonzaga A."/>
            <person name="Martin-Cuadrado A.B."/>
            <person name="Onyshchenko O."/>
            <person name="Ghavidel A."/>
            <person name="Ghai R."/>
            <person name="Rodriguez-Valera F."/>
        </authorList>
    </citation>
    <scope>NUCLEOTIDE SEQUENCE [LARGE SCALE GENOMIC DNA]</scope>
    <source>
        <strain evidence="14">English Channel 673</strain>
    </source>
</reference>
<sequence length="331" mass="37019">MHHHNHSTSASNHHKGQHHGHHHGAHAEALGTDSTRIGWAFWLNFIFTIIEFIGGWLTNSVAIMADAVHDLGDSLSIGLAWYLSKLGNKASTEKYTYGFKRLSLMGAMINGVILVIGSIWVLSEAIPRLSNPEMPVTEGMIGLAILGIVVNGFAAYKLHGGHSMNEKVLNWHLIEDTMGWVAVLVVAIVLHFVEWPILDPILSIGFTLFILVNVVRYVVQTMSLFLQGVPDLATRNAISNTLLKIEHVEEIHHVHFWSLDGEQHVLTAHVVINCAIDNDKLRALKKEVHERLAPFELAHTTIEFELPGEPCRDDNDHLHAHSHEHQHEEIN</sequence>
<dbReference type="KEGG" id="amg:AMEC673_18170"/>
<feature type="transmembrane region" description="Helical" evidence="10">
    <location>
        <begin position="39"/>
        <end position="57"/>
    </location>
</feature>
<dbReference type="GO" id="GO:0005886">
    <property type="term" value="C:plasma membrane"/>
    <property type="evidence" value="ECO:0007669"/>
    <property type="project" value="TreeGrafter"/>
</dbReference>
<feature type="domain" description="Cation efflux protein cytoplasmic" evidence="12">
    <location>
        <begin position="232"/>
        <end position="302"/>
    </location>
</feature>
<comment type="similarity">
    <text evidence="2">Belongs to the cation diffusion facilitator (CDF) transporter (TC 2.A.4) family. SLC30A subfamily.</text>
</comment>
<dbReference type="Gene3D" id="1.20.1510.10">
    <property type="entry name" value="Cation efflux protein transmembrane domain"/>
    <property type="match status" value="1"/>
</dbReference>
<proteinExistence type="inferred from homology"/>
<feature type="compositionally biased region" description="Basic residues" evidence="9">
    <location>
        <begin position="1"/>
        <end position="24"/>
    </location>
</feature>
<feature type="domain" description="Cation efflux protein transmembrane" evidence="11">
    <location>
        <begin position="40"/>
        <end position="224"/>
    </location>
</feature>
<evidence type="ECO:0000256" key="4">
    <source>
        <dbReference type="ARBA" id="ARBA00022692"/>
    </source>
</evidence>
<feature type="transmembrane region" description="Helical" evidence="10">
    <location>
        <begin position="201"/>
        <end position="219"/>
    </location>
</feature>
<dbReference type="GO" id="GO:0005385">
    <property type="term" value="F:zinc ion transmembrane transporter activity"/>
    <property type="evidence" value="ECO:0007669"/>
    <property type="project" value="TreeGrafter"/>
</dbReference>
<gene>
    <name evidence="13" type="ordered locus">AMEC673_18170</name>
</gene>
<keyword evidence="7" id="KW-0406">Ion transport</keyword>
<organism evidence="13 14">
    <name type="scientific">Alteromonas macleodii (strain English Channel 673)</name>
    <dbReference type="NCBI Taxonomy" id="1004788"/>
    <lineage>
        <taxon>Bacteria</taxon>
        <taxon>Pseudomonadati</taxon>
        <taxon>Pseudomonadota</taxon>
        <taxon>Gammaproteobacteria</taxon>
        <taxon>Alteromonadales</taxon>
        <taxon>Alteromonadaceae</taxon>
        <taxon>Alteromonas/Salinimonas group</taxon>
        <taxon>Alteromonas</taxon>
    </lineage>
</organism>
<evidence type="ECO:0000256" key="1">
    <source>
        <dbReference type="ARBA" id="ARBA00004141"/>
    </source>
</evidence>
<evidence type="ECO:0000259" key="11">
    <source>
        <dbReference type="Pfam" id="PF01545"/>
    </source>
</evidence>
<evidence type="ECO:0000256" key="7">
    <source>
        <dbReference type="ARBA" id="ARBA00023065"/>
    </source>
</evidence>
<protein>
    <submittedName>
        <fullName evidence="13">Co/Zn/Cd efflux system protein</fullName>
    </submittedName>
</protein>
<feature type="transmembrane region" description="Helical" evidence="10">
    <location>
        <begin position="102"/>
        <end position="122"/>
    </location>
</feature>
<dbReference type="PANTHER" id="PTHR11562">
    <property type="entry name" value="CATION EFFLUX PROTEIN/ ZINC TRANSPORTER"/>
    <property type="match status" value="1"/>
</dbReference>
<keyword evidence="5" id="KW-0864">Zinc transport</keyword>
<evidence type="ECO:0000256" key="6">
    <source>
        <dbReference type="ARBA" id="ARBA00022989"/>
    </source>
</evidence>
<dbReference type="AlphaFoldDB" id="A0AB33A330"/>
<comment type="subcellular location">
    <subcellularLocation>
        <location evidence="1">Membrane</location>
        <topology evidence="1">Multi-pass membrane protein</topology>
    </subcellularLocation>
</comment>
<dbReference type="EMBL" id="CP003844">
    <property type="protein sequence ID" value="AFT76310.1"/>
    <property type="molecule type" value="Genomic_DNA"/>
</dbReference>
<dbReference type="InterPro" id="IPR036837">
    <property type="entry name" value="Cation_efflux_CTD_sf"/>
</dbReference>
<accession>A0AB33A330</accession>
<evidence type="ECO:0000256" key="9">
    <source>
        <dbReference type="SAM" id="MobiDB-lite"/>
    </source>
</evidence>
<evidence type="ECO:0000256" key="8">
    <source>
        <dbReference type="ARBA" id="ARBA00023136"/>
    </source>
</evidence>
<dbReference type="NCBIfam" id="TIGR01297">
    <property type="entry name" value="CDF"/>
    <property type="match status" value="1"/>
</dbReference>
<dbReference type="InterPro" id="IPR027470">
    <property type="entry name" value="Cation_efflux_CTD"/>
</dbReference>
<keyword evidence="3" id="KW-0813">Transport</keyword>
<dbReference type="Pfam" id="PF01545">
    <property type="entry name" value="Cation_efflux"/>
    <property type="match status" value="1"/>
</dbReference>
<feature type="transmembrane region" description="Helical" evidence="10">
    <location>
        <begin position="177"/>
        <end position="195"/>
    </location>
</feature>
<dbReference type="SUPFAM" id="SSF160240">
    <property type="entry name" value="Cation efflux protein cytoplasmic domain-like"/>
    <property type="match status" value="1"/>
</dbReference>
<dbReference type="RefSeq" id="WP_014977680.1">
    <property type="nucleotide sequence ID" value="NC_018678.1"/>
</dbReference>
<dbReference type="InterPro" id="IPR027469">
    <property type="entry name" value="Cation_efflux_TMD_sf"/>
</dbReference>
<evidence type="ECO:0000259" key="12">
    <source>
        <dbReference type="Pfam" id="PF16916"/>
    </source>
</evidence>
<dbReference type="InterPro" id="IPR002524">
    <property type="entry name" value="Cation_efflux"/>
</dbReference>
<dbReference type="SUPFAM" id="SSF161111">
    <property type="entry name" value="Cation efflux protein transmembrane domain-like"/>
    <property type="match status" value="1"/>
</dbReference>
<evidence type="ECO:0000256" key="5">
    <source>
        <dbReference type="ARBA" id="ARBA00022906"/>
    </source>
</evidence>
<dbReference type="Pfam" id="PF16916">
    <property type="entry name" value="ZT_dimer"/>
    <property type="match status" value="1"/>
</dbReference>
<evidence type="ECO:0000256" key="2">
    <source>
        <dbReference type="ARBA" id="ARBA00008873"/>
    </source>
</evidence>
<feature type="region of interest" description="Disordered" evidence="9">
    <location>
        <begin position="1"/>
        <end position="27"/>
    </location>
</feature>
<evidence type="ECO:0000313" key="14">
    <source>
        <dbReference type="Proteomes" id="UP000006296"/>
    </source>
</evidence>
<evidence type="ECO:0000256" key="10">
    <source>
        <dbReference type="SAM" id="Phobius"/>
    </source>
</evidence>
<keyword evidence="8 10" id="KW-0472">Membrane</keyword>
<keyword evidence="5" id="KW-0862">Zinc</keyword>
<evidence type="ECO:0000313" key="13">
    <source>
        <dbReference type="EMBL" id="AFT76310.1"/>
    </source>
</evidence>
<keyword evidence="4 10" id="KW-0812">Transmembrane</keyword>
<dbReference type="InterPro" id="IPR058533">
    <property type="entry name" value="Cation_efflux_TM"/>
</dbReference>
<feature type="transmembrane region" description="Helical" evidence="10">
    <location>
        <begin position="134"/>
        <end position="156"/>
    </location>
</feature>
<dbReference type="Proteomes" id="UP000006296">
    <property type="component" value="Chromosome"/>
</dbReference>
<name>A0AB33A330_ALTME</name>